<protein>
    <submittedName>
        <fullName evidence="1">Uncharacterized protein</fullName>
    </submittedName>
</protein>
<keyword evidence="2" id="KW-1185">Reference proteome</keyword>
<gene>
    <name evidence="1" type="ORF">Scep_022499</name>
</gene>
<dbReference type="EMBL" id="JBBNAG010000009">
    <property type="protein sequence ID" value="KAK9105655.1"/>
    <property type="molecule type" value="Genomic_DNA"/>
</dbReference>
<sequence>MERFSLNVVYPKIFDLEVGKDPPLVLVESVPGTRDIGFRQSELLRIASRAYSTL</sequence>
<organism evidence="1 2">
    <name type="scientific">Stephania cephalantha</name>
    <dbReference type="NCBI Taxonomy" id="152367"/>
    <lineage>
        <taxon>Eukaryota</taxon>
        <taxon>Viridiplantae</taxon>
        <taxon>Streptophyta</taxon>
        <taxon>Embryophyta</taxon>
        <taxon>Tracheophyta</taxon>
        <taxon>Spermatophyta</taxon>
        <taxon>Magnoliopsida</taxon>
        <taxon>Ranunculales</taxon>
        <taxon>Menispermaceae</taxon>
        <taxon>Menispermoideae</taxon>
        <taxon>Cissampelideae</taxon>
        <taxon>Stephania</taxon>
    </lineage>
</organism>
<comment type="caution">
    <text evidence="1">The sequence shown here is derived from an EMBL/GenBank/DDBJ whole genome shotgun (WGS) entry which is preliminary data.</text>
</comment>
<proteinExistence type="predicted"/>
<dbReference type="Proteomes" id="UP001419268">
    <property type="component" value="Unassembled WGS sequence"/>
</dbReference>
<evidence type="ECO:0000313" key="2">
    <source>
        <dbReference type="Proteomes" id="UP001419268"/>
    </source>
</evidence>
<reference evidence="1 2" key="1">
    <citation type="submission" date="2024-01" db="EMBL/GenBank/DDBJ databases">
        <title>Genome assemblies of Stephania.</title>
        <authorList>
            <person name="Yang L."/>
        </authorList>
    </citation>
    <scope>NUCLEOTIDE SEQUENCE [LARGE SCALE GENOMIC DNA]</scope>
    <source>
        <strain evidence="1">JXDWG</strain>
        <tissue evidence="1">Leaf</tissue>
    </source>
</reference>
<dbReference type="AlphaFoldDB" id="A0AAP0F5I1"/>
<name>A0AAP0F5I1_9MAGN</name>
<accession>A0AAP0F5I1</accession>
<evidence type="ECO:0000313" key="1">
    <source>
        <dbReference type="EMBL" id="KAK9105655.1"/>
    </source>
</evidence>